<dbReference type="Proteomes" id="UP000626795">
    <property type="component" value="Unassembled WGS sequence"/>
</dbReference>
<dbReference type="GO" id="GO:0006281">
    <property type="term" value="P:DNA repair"/>
    <property type="evidence" value="ECO:0007669"/>
    <property type="project" value="InterPro"/>
</dbReference>
<dbReference type="EMBL" id="CABFLZ010000049">
    <property type="protein sequence ID" value="VTY10114.1"/>
    <property type="molecule type" value="Genomic_DNA"/>
</dbReference>
<dbReference type="GO" id="GO:0006310">
    <property type="term" value="P:DNA recombination"/>
    <property type="evidence" value="ECO:0007669"/>
    <property type="project" value="InterPro"/>
</dbReference>
<proteinExistence type="predicted"/>
<comment type="caution">
    <text evidence="1">The sequence shown here is derived from an EMBL/GenBank/DDBJ whole genome shotgun (WGS) entry which is preliminary data.</text>
</comment>
<dbReference type="GO" id="GO:0000287">
    <property type="term" value="F:magnesium ion binding"/>
    <property type="evidence" value="ECO:0007669"/>
    <property type="project" value="InterPro"/>
</dbReference>
<dbReference type="Pfam" id="PF05866">
    <property type="entry name" value="RusA"/>
    <property type="match status" value="1"/>
</dbReference>
<dbReference type="RefSeq" id="WP_204788855.1">
    <property type="nucleotide sequence ID" value="NZ_CABFLZ010000049.1"/>
</dbReference>
<dbReference type="SUPFAM" id="SSF103084">
    <property type="entry name" value="Holliday junction resolvase RusA"/>
    <property type="match status" value="1"/>
</dbReference>
<accession>A0A9X9QZH7</accession>
<evidence type="ECO:0000313" key="1">
    <source>
        <dbReference type="EMBL" id="VTY10114.1"/>
    </source>
</evidence>
<protein>
    <submittedName>
        <fullName evidence="1">Endodeoxyribonuclease RusA</fullName>
    </submittedName>
</protein>
<sequence length="139" mass="15388">MAVLIPIEQIAEAAERAKVLSLPYPISTNRYWKTFRNRQVLSKEAKAYKLCVSHAAERAGFRPSEKDVILFVSLVPKMNKDGTASKVILDLDNCLKVAVDALQGVVYHNDNQVKSILSTYSSEPRENGGLDIGIAEVLK</sequence>
<reference evidence="1" key="1">
    <citation type="submission" date="2019-05" db="EMBL/GenBank/DDBJ databases">
        <authorList>
            <person name="Hibberd M."/>
        </authorList>
    </citation>
    <scope>NUCLEOTIDE SEQUENCE</scope>
    <source>
        <strain evidence="1">Neisseria_subflava_BgEED23</strain>
    </source>
</reference>
<gene>
    <name evidence="1" type="ORF">ONOEEDHL_01151</name>
</gene>
<name>A0A9X9QZH7_NEISU</name>
<evidence type="ECO:0000313" key="2">
    <source>
        <dbReference type="Proteomes" id="UP000626795"/>
    </source>
</evidence>
<organism evidence="1 2">
    <name type="scientific">Neisseria subflava</name>
    <dbReference type="NCBI Taxonomy" id="28449"/>
    <lineage>
        <taxon>Bacteria</taxon>
        <taxon>Pseudomonadati</taxon>
        <taxon>Pseudomonadota</taxon>
        <taxon>Betaproteobacteria</taxon>
        <taxon>Neisseriales</taxon>
        <taxon>Neisseriaceae</taxon>
        <taxon>Neisseria</taxon>
    </lineage>
</organism>
<dbReference type="InterPro" id="IPR008822">
    <property type="entry name" value="Endonuclease_RusA-like"/>
</dbReference>
<dbReference type="InterPro" id="IPR036614">
    <property type="entry name" value="RusA-like_sf"/>
</dbReference>
<keyword evidence="2" id="KW-1185">Reference proteome</keyword>
<dbReference type="AlphaFoldDB" id="A0A9X9QZH7"/>
<dbReference type="Gene3D" id="3.30.1330.70">
    <property type="entry name" value="Holliday junction resolvase RusA"/>
    <property type="match status" value="1"/>
</dbReference>